<dbReference type="PANTHER" id="PTHR33376:SF4">
    <property type="entry name" value="SIALIC ACID-BINDING PERIPLASMIC PROTEIN SIAP"/>
    <property type="match status" value="1"/>
</dbReference>
<dbReference type="PANTHER" id="PTHR33376">
    <property type="match status" value="1"/>
</dbReference>
<keyword evidence="4" id="KW-1185">Reference proteome</keyword>
<dbReference type="InterPro" id="IPR038404">
    <property type="entry name" value="TRAP_DctP_sf"/>
</dbReference>
<dbReference type="InterPro" id="IPR018389">
    <property type="entry name" value="DctP_fam"/>
</dbReference>
<feature type="chain" id="PRO_5011522994" evidence="2">
    <location>
        <begin position="36"/>
        <end position="340"/>
    </location>
</feature>
<evidence type="ECO:0000256" key="1">
    <source>
        <dbReference type="ARBA" id="ARBA00022729"/>
    </source>
</evidence>
<accession>A0A1G6DVC9</accession>
<dbReference type="RefSeq" id="WP_090878885.1">
    <property type="nucleotide sequence ID" value="NZ_FMXQ01000008.1"/>
</dbReference>
<gene>
    <name evidence="3" type="ORF">SAMN02982931_03832</name>
</gene>
<dbReference type="AlphaFoldDB" id="A0A1G6DVC9"/>
<organism evidence="3 4">
    <name type="scientific">Bauldia litoralis</name>
    <dbReference type="NCBI Taxonomy" id="665467"/>
    <lineage>
        <taxon>Bacteria</taxon>
        <taxon>Pseudomonadati</taxon>
        <taxon>Pseudomonadota</taxon>
        <taxon>Alphaproteobacteria</taxon>
        <taxon>Hyphomicrobiales</taxon>
        <taxon>Kaistiaceae</taxon>
        <taxon>Bauldia</taxon>
    </lineage>
</organism>
<dbReference type="NCBIfam" id="NF037995">
    <property type="entry name" value="TRAP_S1"/>
    <property type="match status" value="1"/>
</dbReference>
<dbReference type="OrthoDB" id="9803763at2"/>
<dbReference type="STRING" id="665467.SAMN02982931_03832"/>
<keyword evidence="1 2" id="KW-0732">Signal</keyword>
<keyword evidence="3" id="KW-0675">Receptor</keyword>
<protein>
    <submittedName>
        <fullName evidence="3">Tripartite ATP-independent transporter solute receptor, DctP family</fullName>
    </submittedName>
</protein>
<feature type="signal peptide" evidence="2">
    <location>
        <begin position="1"/>
        <end position="35"/>
    </location>
</feature>
<name>A0A1G6DVC9_9HYPH</name>
<sequence length="340" mass="37197">MTDRKPILSRLTRRNVLAVTAAALMMPALIGSGFAQDKKVIRISTPANDAEWQAKGLAKFKEMVEANSPTLEVQIHLNATLFDQGTEIPAMQRGNLEVGMISPQDVASYIPEYSVFTAGYLLRDAEHMHKVYGDSEVGKEYRQRVRDDIEVEILGSQYLGTRHVILRELKDVKTPADLAGLKLRVPGSDTWQFLGKALGANPTPIAFDEVYLALSTGTVDGLENPIADMIAAKFDEVSEQLVLTGHMVAPLFFAMSSSFWDSLTDEEKKVVADAVAAQSALVDEGTLATEADGVALLESHGMTVTTPDLDAFRSHVQQEYLNSDYAKEWPAGLIDKINAL</sequence>
<evidence type="ECO:0000256" key="2">
    <source>
        <dbReference type="SAM" id="SignalP"/>
    </source>
</evidence>
<dbReference type="Proteomes" id="UP000199071">
    <property type="component" value="Unassembled WGS sequence"/>
</dbReference>
<dbReference type="Gene3D" id="3.40.190.170">
    <property type="entry name" value="Bacterial extracellular solute-binding protein, family 7"/>
    <property type="match status" value="1"/>
</dbReference>
<evidence type="ECO:0000313" key="3">
    <source>
        <dbReference type="EMBL" id="SDB49081.1"/>
    </source>
</evidence>
<dbReference type="Pfam" id="PF03480">
    <property type="entry name" value="DctP"/>
    <property type="match status" value="1"/>
</dbReference>
<dbReference type="GO" id="GO:0055085">
    <property type="term" value="P:transmembrane transport"/>
    <property type="evidence" value="ECO:0007669"/>
    <property type="project" value="InterPro"/>
</dbReference>
<reference evidence="3 4" key="1">
    <citation type="submission" date="2016-10" db="EMBL/GenBank/DDBJ databases">
        <authorList>
            <person name="de Groot N.N."/>
        </authorList>
    </citation>
    <scope>NUCLEOTIDE SEQUENCE [LARGE SCALE GENOMIC DNA]</scope>
    <source>
        <strain evidence="3 4">ATCC 35022</strain>
    </source>
</reference>
<dbReference type="EMBL" id="FMXQ01000008">
    <property type="protein sequence ID" value="SDB49081.1"/>
    <property type="molecule type" value="Genomic_DNA"/>
</dbReference>
<proteinExistence type="predicted"/>
<evidence type="ECO:0000313" key="4">
    <source>
        <dbReference type="Proteomes" id="UP000199071"/>
    </source>
</evidence>